<dbReference type="Pfam" id="PF07946">
    <property type="entry name" value="CCDC47"/>
    <property type="match status" value="1"/>
</dbReference>
<keyword evidence="2" id="KW-0812">Transmembrane</keyword>
<comment type="subcellular location">
    <subcellularLocation>
        <location evidence="1">Membrane</location>
        <topology evidence="1">Single-pass membrane protein</topology>
    </subcellularLocation>
</comment>
<dbReference type="InterPro" id="IPR012879">
    <property type="entry name" value="CCDC47"/>
</dbReference>
<accession>A0A9P4JQ08</accession>
<evidence type="ECO:0000313" key="7">
    <source>
        <dbReference type="Proteomes" id="UP000799536"/>
    </source>
</evidence>
<proteinExistence type="predicted"/>
<evidence type="ECO:0000256" key="4">
    <source>
        <dbReference type="ARBA" id="ARBA00023136"/>
    </source>
</evidence>
<dbReference type="GO" id="GO:0016020">
    <property type="term" value="C:membrane"/>
    <property type="evidence" value="ECO:0007669"/>
    <property type="project" value="UniProtKB-SubCell"/>
</dbReference>
<evidence type="ECO:0000256" key="1">
    <source>
        <dbReference type="ARBA" id="ARBA00004167"/>
    </source>
</evidence>
<keyword evidence="3" id="KW-1133">Transmembrane helix</keyword>
<gene>
    <name evidence="6" type="ORF">GQ43DRAFT_440839</name>
</gene>
<protein>
    <submittedName>
        <fullName evidence="6">DUF1682-domain-containing protein</fullName>
    </submittedName>
</protein>
<dbReference type="EMBL" id="ML993988">
    <property type="protein sequence ID" value="KAF2201154.1"/>
    <property type="molecule type" value="Genomic_DNA"/>
</dbReference>
<reference evidence="6" key="1">
    <citation type="journal article" date="2020" name="Stud. Mycol.">
        <title>101 Dothideomycetes genomes: a test case for predicting lifestyles and emergence of pathogens.</title>
        <authorList>
            <person name="Haridas S."/>
            <person name="Albert R."/>
            <person name="Binder M."/>
            <person name="Bloem J."/>
            <person name="Labutti K."/>
            <person name="Salamov A."/>
            <person name="Andreopoulos B."/>
            <person name="Baker S."/>
            <person name="Barry K."/>
            <person name="Bills G."/>
            <person name="Bluhm B."/>
            <person name="Cannon C."/>
            <person name="Castanera R."/>
            <person name="Culley D."/>
            <person name="Daum C."/>
            <person name="Ezra D."/>
            <person name="Gonzalez J."/>
            <person name="Henrissat B."/>
            <person name="Kuo A."/>
            <person name="Liang C."/>
            <person name="Lipzen A."/>
            <person name="Lutzoni F."/>
            <person name="Magnuson J."/>
            <person name="Mondo S."/>
            <person name="Nolan M."/>
            <person name="Ohm R."/>
            <person name="Pangilinan J."/>
            <person name="Park H.-J."/>
            <person name="Ramirez L."/>
            <person name="Alfaro M."/>
            <person name="Sun H."/>
            <person name="Tritt A."/>
            <person name="Yoshinaga Y."/>
            <person name="Zwiers L.-H."/>
            <person name="Turgeon B."/>
            <person name="Goodwin S."/>
            <person name="Spatafora J."/>
            <person name="Crous P."/>
            <person name="Grigoriev I."/>
        </authorList>
    </citation>
    <scope>NUCLEOTIDE SEQUENCE</scope>
    <source>
        <strain evidence="6">ATCC 74209</strain>
    </source>
</reference>
<evidence type="ECO:0000256" key="2">
    <source>
        <dbReference type="ARBA" id="ARBA00022692"/>
    </source>
</evidence>
<evidence type="ECO:0000256" key="5">
    <source>
        <dbReference type="SAM" id="MobiDB-lite"/>
    </source>
</evidence>
<dbReference type="GO" id="GO:0005783">
    <property type="term" value="C:endoplasmic reticulum"/>
    <property type="evidence" value="ECO:0007669"/>
    <property type="project" value="InterPro"/>
</dbReference>
<dbReference type="AlphaFoldDB" id="A0A9P4JQ08"/>
<dbReference type="GO" id="GO:0005509">
    <property type="term" value="F:calcium ion binding"/>
    <property type="evidence" value="ECO:0007669"/>
    <property type="project" value="InterPro"/>
</dbReference>
<sequence length="438" mass="49853">MADIIKGLFGGEKPSAVPASPDDDFADFAGAPAPEPASITSYTTSTFAPAGAPTSTVGQVPYTAWYRVWERASPADFKQEMYILPFIILVVAIHLWGTRSNRRKATHWMKSHAPFLESEYAQVGYIRPTDDAASKELLTPENMLREKKADEYTTYATGRQNVAFTDFRLTLLKRYNPLMRVGEAALSLFFDSLSPPEERMEATAYMFDGRESLIVPGFAKREEKRSVANSTYDGFVWAVVHKDLMKNLREARYDLSLTATKDHPKLPVWTTVMSESAEITESLLTPELAKAITEAGDKFEAFIISDQPMEQPRTLDDCQPRKRVSLSLKLQPSGAPYDSTNAIFNYFLRMPDVLVSVAHYRHEALRRIKQTREEQILKIKKLDDEEKSEERKLQSDKEKKAKRDALLSKMSAEEQRKYLEKERERDVRKRGKKTTVKG</sequence>
<keyword evidence="7" id="KW-1185">Reference proteome</keyword>
<keyword evidence="4" id="KW-0472">Membrane</keyword>
<evidence type="ECO:0000256" key="3">
    <source>
        <dbReference type="ARBA" id="ARBA00022989"/>
    </source>
</evidence>
<dbReference type="GO" id="GO:0032469">
    <property type="term" value="P:endoplasmic reticulum calcium ion homeostasis"/>
    <property type="evidence" value="ECO:0007669"/>
    <property type="project" value="InterPro"/>
</dbReference>
<dbReference type="PANTHER" id="PTHR12883:SF0">
    <property type="entry name" value="PAT COMPLEX SUBUNIT CCDC47"/>
    <property type="match status" value="1"/>
</dbReference>
<comment type="caution">
    <text evidence="6">The sequence shown here is derived from an EMBL/GenBank/DDBJ whole genome shotgun (WGS) entry which is preliminary data.</text>
</comment>
<dbReference type="OrthoDB" id="10039147at2759"/>
<evidence type="ECO:0000313" key="6">
    <source>
        <dbReference type="EMBL" id="KAF2201154.1"/>
    </source>
</evidence>
<organism evidence="6 7">
    <name type="scientific">Delitschia confertaspora ATCC 74209</name>
    <dbReference type="NCBI Taxonomy" id="1513339"/>
    <lineage>
        <taxon>Eukaryota</taxon>
        <taxon>Fungi</taxon>
        <taxon>Dikarya</taxon>
        <taxon>Ascomycota</taxon>
        <taxon>Pezizomycotina</taxon>
        <taxon>Dothideomycetes</taxon>
        <taxon>Pleosporomycetidae</taxon>
        <taxon>Pleosporales</taxon>
        <taxon>Delitschiaceae</taxon>
        <taxon>Delitschia</taxon>
    </lineage>
</organism>
<dbReference type="Proteomes" id="UP000799536">
    <property type="component" value="Unassembled WGS sequence"/>
</dbReference>
<dbReference type="PANTHER" id="PTHR12883">
    <property type="entry name" value="ADIPOCYTE-SPECIFIC PROTEIN 4-RELATED"/>
    <property type="match status" value="1"/>
</dbReference>
<feature type="compositionally biased region" description="Basic residues" evidence="5">
    <location>
        <begin position="428"/>
        <end position="438"/>
    </location>
</feature>
<feature type="region of interest" description="Disordered" evidence="5">
    <location>
        <begin position="383"/>
        <end position="438"/>
    </location>
</feature>
<name>A0A9P4JQ08_9PLEO</name>
<feature type="compositionally biased region" description="Basic and acidic residues" evidence="5">
    <location>
        <begin position="383"/>
        <end position="427"/>
    </location>
</feature>